<organism evidence="1">
    <name type="scientific">marine sediment metagenome</name>
    <dbReference type="NCBI Taxonomy" id="412755"/>
    <lineage>
        <taxon>unclassified sequences</taxon>
        <taxon>metagenomes</taxon>
        <taxon>ecological metagenomes</taxon>
    </lineage>
</organism>
<evidence type="ECO:0000313" key="1">
    <source>
        <dbReference type="EMBL" id="GAI93828.1"/>
    </source>
</evidence>
<name>X1SLJ0_9ZZZZ</name>
<dbReference type="AlphaFoldDB" id="X1SLJ0"/>
<proteinExistence type="predicted"/>
<gene>
    <name evidence="1" type="ORF">S12H4_34812</name>
</gene>
<sequence length="167" mass="19669">MNCPECNSTDVHRSTQNHYDCYDCGFVGPISVSRYLREPLRKGTRILDLDGRELEVVDLTIQVGCNTPSLVSAFLVQRDSYQYKPVCHTLEDIEERFQAGWRVLSPLSYHINIIAKYFNDRPEPIKWEQALCRSMRTIPDYIERIIYARGRTNWSLKRTKQYVVDRF</sequence>
<comment type="caution">
    <text evidence="1">The sequence shown here is derived from an EMBL/GenBank/DDBJ whole genome shotgun (WGS) entry which is preliminary data.</text>
</comment>
<feature type="non-terminal residue" evidence="1">
    <location>
        <position position="167"/>
    </location>
</feature>
<dbReference type="EMBL" id="BARW01020626">
    <property type="protein sequence ID" value="GAI93828.1"/>
    <property type="molecule type" value="Genomic_DNA"/>
</dbReference>
<reference evidence="1" key="1">
    <citation type="journal article" date="2014" name="Front. Microbiol.">
        <title>High frequency of phylogenetically diverse reductive dehalogenase-homologous genes in deep subseafloor sedimentary metagenomes.</title>
        <authorList>
            <person name="Kawai M."/>
            <person name="Futagami T."/>
            <person name="Toyoda A."/>
            <person name="Takaki Y."/>
            <person name="Nishi S."/>
            <person name="Hori S."/>
            <person name="Arai W."/>
            <person name="Tsubouchi T."/>
            <person name="Morono Y."/>
            <person name="Uchiyama I."/>
            <person name="Ito T."/>
            <person name="Fujiyama A."/>
            <person name="Inagaki F."/>
            <person name="Takami H."/>
        </authorList>
    </citation>
    <scope>NUCLEOTIDE SEQUENCE</scope>
    <source>
        <strain evidence="1">Expedition CK06-06</strain>
    </source>
</reference>
<protein>
    <submittedName>
        <fullName evidence="1">Uncharacterized protein</fullName>
    </submittedName>
</protein>
<accession>X1SLJ0</accession>